<keyword evidence="2" id="KW-0472">Membrane</keyword>
<keyword evidence="2" id="KW-1133">Transmembrane helix</keyword>
<feature type="region of interest" description="Disordered" evidence="1">
    <location>
        <begin position="269"/>
        <end position="293"/>
    </location>
</feature>
<comment type="caution">
    <text evidence="4">The sequence shown here is derived from an EMBL/GenBank/DDBJ whole genome shotgun (WGS) entry which is preliminary data.</text>
</comment>
<sequence>MIFAVSSVMPRIVSETFLLKGLLLLTIILTSINAQDQPEEPLCSDTFCDMDGSTPSIFTKEILISTQSSGPGVTGLTIGGIVGGCVAIVVVAAAAMGLLYWRFYHQRKGPGGLDKLQRDEEKGKFPRTNFSSSMYDSLDIPPMLPPIPPLAYDPEAFYALKHLRSTIHLSEELDKVGECSTHVRPSMVDTCTESIDISSSISIELGSDFEEENISPISTDTHVQLAQFEPVYDIGKSLLRIEEDVELVEVYSGSRSSRSLNMELEEMESRRLERAQSSNSAPSSPRSSSKHIRTRSLSALPAFTLHTSTPAPPVTSLQNTNGKMEGLIKKAKLPYIPAKARIASPKICR</sequence>
<feature type="transmembrane region" description="Helical" evidence="2">
    <location>
        <begin position="78"/>
        <end position="101"/>
    </location>
</feature>
<protein>
    <submittedName>
        <fullName evidence="4">Uncharacterized protein</fullName>
    </submittedName>
</protein>
<feature type="chain" id="PRO_5045045521" evidence="3">
    <location>
        <begin position="35"/>
        <end position="349"/>
    </location>
</feature>
<evidence type="ECO:0000313" key="5">
    <source>
        <dbReference type="Proteomes" id="UP001479436"/>
    </source>
</evidence>
<accession>A0ABR2W2E5</accession>
<dbReference type="Proteomes" id="UP001479436">
    <property type="component" value="Unassembled WGS sequence"/>
</dbReference>
<dbReference type="EMBL" id="JASJQH010007123">
    <property type="protein sequence ID" value="KAK9717836.1"/>
    <property type="molecule type" value="Genomic_DNA"/>
</dbReference>
<evidence type="ECO:0000256" key="1">
    <source>
        <dbReference type="SAM" id="MobiDB-lite"/>
    </source>
</evidence>
<feature type="signal peptide" evidence="3">
    <location>
        <begin position="1"/>
        <end position="34"/>
    </location>
</feature>
<organism evidence="4 5">
    <name type="scientific">Basidiobolus ranarum</name>
    <dbReference type="NCBI Taxonomy" id="34480"/>
    <lineage>
        <taxon>Eukaryota</taxon>
        <taxon>Fungi</taxon>
        <taxon>Fungi incertae sedis</taxon>
        <taxon>Zoopagomycota</taxon>
        <taxon>Entomophthoromycotina</taxon>
        <taxon>Basidiobolomycetes</taxon>
        <taxon>Basidiobolales</taxon>
        <taxon>Basidiobolaceae</taxon>
        <taxon>Basidiobolus</taxon>
    </lineage>
</organism>
<reference evidence="4 5" key="1">
    <citation type="submission" date="2023-04" db="EMBL/GenBank/DDBJ databases">
        <title>Genome of Basidiobolus ranarum AG-B5.</title>
        <authorList>
            <person name="Stajich J.E."/>
            <person name="Carter-House D."/>
            <person name="Gryganskyi A."/>
        </authorList>
    </citation>
    <scope>NUCLEOTIDE SEQUENCE [LARGE SCALE GENOMIC DNA]</scope>
    <source>
        <strain evidence="4 5">AG-B5</strain>
    </source>
</reference>
<gene>
    <name evidence="4" type="ORF">K7432_005930</name>
</gene>
<keyword evidence="5" id="KW-1185">Reference proteome</keyword>
<feature type="compositionally biased region" description="Low complexity" evidence="1">
    <location>
        <begin position="275"/>
        <end position="287"/>
    </location>
</feature>
<evidence type="ECO:0000256" key="3">
    <source>
        <dbReference type="SAM" id="SignalP"/>
    </source>
</evidence>
<evidence type="ECO:0000256" key="2">
    <source>
        <dbReference type="SAM" id="Phobius"/>
    </source>
</evidence>
<evidence type="ECO:0000313" key="4">
    <source>
        <dbReference type="EMBL" id="KAK9717836.1"/>
    </source>
</evidence>
<name>A0ABR2W2E5_9FUNG</name>
<keyword evidence="2" id="KW-0812">Transmembrane</keyword>
<keyword evidence="3" id="KW-0732">Signal</keyword>
<proteinExistence type="predicted"/>